<dbReference type="Proteomes" id="UP001442494">
    <property type="component" value="Unassembled WGS sequence"/>
</dbReference>
<protein>
    <submittedName>
        <fullName evidence="1">Uncharacterized protein</fullName>
    </submittedName>
</protein>
<sequence length="101" mass="11815">MVAFKLKGFNDTAKAATGWRMQSFNFAENLFWIRYLPSAGNKRPLKARRLKPRCRFHPPDKSWWPLASISFMKNQVYIYIIVLRFLKKPSTSGMGLVVYVN</sequence>
<organism evidence="1 2">
    <name type="scientific">Funiculus sociatus GB2-A5</name>
    <dbReference type="NCBI Taxonomy" id="2933946"/>
    <lineage>
        <taxon>Bacteria</taxon>
        <taxon>Bacillati</taxon>
        <taxon>Cyanobacteriota</taxon>
        <taxon>Cyanophyceae</taxon>
        <taxon>Coleofasciculales</taxon>
        <taxon>Coleofasciculaceae</taxon>
        <taxon>Funiculus</taxon>
    </lineage>
</organism>
<name>A0ABV0JSB0_9CYAN</name>
<dbReference type="RefSeq" id="WP_199295238.1">
    <property type="nucleotide sequence ID" value="NZ_JAMPKK010000040.1"/>
</dbReference>
<dbReference type="EMBL" id="JAMPKK010000040">
    <property type="protein sequence ID" value="MEP0866292.1"/>
    <property type="molecule type" value="Genomic_DNA"/>
</dbReference>
<evidence type="ECO:0000313" key="2">
    <source>
        <dbReference type="Proteomes" id="UP001442494"/>
    </source>
</evidence>
<evidence type="ECO:0000313" key="1">
    <source>
        <dbReference type="EMBL" id="MEP0866292.1"/>
    </source>
</evidence>
<accession>A0ABV0JSB0</accession>
<proteinExistence type="predicted"/>
<gene>
    <name evidence="1" type="ORF">NDI37_17675</name>
</gene>
<comment type="caution">
    <text evidence="1">The sequence shown here is derived from an EMBL/GenBank/DDBJ whole genome shotgun (WGS) entry which is preliminary data.</text>
</comment>
<reference evidence="1 2" key="1">
    <citation type="submission" date="2022-04" db="EMBL/GenBank/DDBJ databases">
        <title>Positive selection, recombination, and allopatry shape intraspecific diversity of widespread and dominant cyanobacteria.</title>
        <authorList>
            <person name="Wei J."/>
            <person name="Shu W."/>
            <person name="Hu C."/>
        </authorList>
    </citation>
    <scope>NUCLEOTIDE SEQUENCE [LARGE SCALE GENOMIC DNA]</scope>
    <source>
        <strain evidence="1 2">GB2-A5</strain>
    </source>
</reference>
<keyword evidence="2" id="KW-1185">Reference proteome</keyword>